<dbReference type="GO" id="GO:0005886">
    <property type="term" value="C:plasma membrane"/>
    <property type="evidence" value="ECO:0007669"/>
    <property type="project" value="UniProtKB-SubCell"/>
</dbReference>
<organism evidence="14">
    <name type="scientific">Balaenoptera musculus</name>
    <name type="common">Blue whale</name>
    <dbReference type="NCBI Taxonomy" id="9771"/>
    <lineage>
        <taxon>Eukaryota</taxon>
        <taxon>Metazoa</taxon>
        <taxon>Chordata</taxon>
        <taxon>Craniata</taxon>
        <taxon>Vertebrata</taxon>
        <taxon>Euteleostomi</taxon>
        <taxon>Mammalia</taxon>
        <taxon>Eutheria</taxon>
        <taxon>Laurasiatheria</taxon>
        <taxon>Artiodactyla</taxon>
        <taxon>Whippomorpha</taxon>
        <taxon>Cetacea</taxon>
        <taxon>Mysticeti</taxon>
        <taxon>Balaenopteridae</taxon>
        <taxon>Balaenoptera</taxon>
    </lineage>
</organism>
<dbReference type="GO" id="GO:0019221">
    <property type="term" value="P:cytokine-mediated signaling pathway"/>
    <property type="evidence" value="ECO:0007669"/>
    <property type="project" value="TreeGrafter"/>
</dbReference>
<dbReference type="InterPro" id="IPR003599">
    <property type="entry name" value="Ig_sub"/>
</dbReference>
<evidence type="ECO:0000256" key="10">
    <source>
        <dbReference type="ARBA" id="ARBA00023319"/>
    </source>
</evidence>
<name>A0A8C0DP48_BALMU</name>
<dbReference type="InterPro" id="IPR003598">
    <property type="entry name" value="Ig_sub2"/>
</dbReference>
<keyword evidence="6" id="KW-1133">Transmembrane helix</keyword>
<evidence type="ECO:0000256" key="5">
    <source>
        <dbReference type="ARBA" id="ARBA00022737"/>
    </source>
</evidence>
<dbReference type="Pfam" id="PF00047">
    <property type="entry name" value="ig"/>
    <property type="match status" value="1"/>
</dbReference>
<evidence type="ECO:0000256" key="1">
    <source>
        <dbReference type="ARBA" id="ARBA00004162"/>
    </source>
</evidence>
<evidence type="ECO:0000256" key="4">
    <source>
        <dbReference type="ARBA" id="ARBA00022729"/>
    </source>
</evidence>
<proteinExistence type="predicted"/>
<feature type="region of interest" description="Disordered" evidence="11">
    <location>
        <begin position="153"/>
        <end position="172"/>
    </location>
</feature>
<dbReference type="FunFam" id="2.60.40.10:FF:000049">
    <property type="entry name" value="Leukocyte immunoglobulin-like receptor subfamily B member 1"/>
    <property type="match status" value="3"/>
</dbReference>
<dbReference type="Gene3D" id="2.60.40.10">
    <property type="entry name" value="Immunoglobulins"/>
    <property type="match status" value="3"/>
</dbReference>
<keyword evidence="4 12" id="KW-0732">Signal</keyword>
<evidence type="ECO:0000256" key="8">
    <source>
        <dbReference type="ARBA" id="ARBA00023157"/>
    </source>
</evidence>
<dbReference type="AlphaFoldDB" id="A0A8C0DP48"/>
<dbReference type="InterPro" id="IPR013151">
    <property type="entry name" value="Immunoglobulin_dom"/>
</dbReference>
<dbReference type="GO" id="GO:0002764">
    <property type="term" value="P:immune response-regulating signaling pathway"/>
    <property type="evidence" value="ECO:0007669"/>
    <property type="project" value="TreeGrafter"/>
</dbReference>
<dbReference type="Pfam" id="PF13927">
    <property type="entry name" value="Ig_3"/>
    <property type="match status" value="1"/>
</dbReference>
<keyword evidence="5" id="KW-0677">Repeat</keyword>
<dbReference type="PROSITE" id="PS50835">
    <property type="entry name" value="IG_LIKE"/>
    <property type="match status" value="1"/>
</dbReference>
<evidence type="ECO:0000313" key="14">
    <source>
        <dbReference type="Ensembl" id="ENSBMSP00010024499.1"/>
    </source>
</evidence>
<reference evidence="14" key="1">
    <citation type="submission" date="2023-09" db="UniProtKB">
        <authorList>
            <consortium name="Ensembl"/>
        </authorList>
    </citation>
    <scope>IDENTIFICATION</scope>
</reference>
<evidence type="ECO:0000256" key="6">
    <source>
        <dbReference type="ARBA" id="ARBA00022989"/>
    </source>
</evidence>
<dbReference type="Ensembl" id="ENSBMST00010026988.1">
    <property type="protein sequence ID" value="ENSBMSP00010024499.1"/>
    <property type="gene ID" value="ENSBMSG00010017345.1"/>
</dbReference>
<dbReference type="PANTHER" id="PTHR11738:SF179">
    <property type="entry name" value="LEUKOCYTE IMMUNOGLOBULIN-LIKE RECEPTOR SUBFAMILY A MEMBER 5"/>
    <property type="match status" value="1"/>
</dbReference>
<dbReference type="CDD" id="cd05751">
    <property type="entry name" value="IgC2_D1_LILR_KIR_like"/>
    <property type="match status" value="1"/>
</dbReference>
<keyword evidence="7" id="KW-0472">Membrane</keyword>
<keyword evidence="8" id="KW-1015">Disulfide bond</keyword>
<dbReference type="InterPro" id="IPR013783">
    <property type="entry name" value="Ig-like_fold"/>
</dbReference>
<evidence type="ECO:0000256" key="12">
    <source>
        <dbReference type="SAM" id="SignalP"/>
    </source>
</evidence>
<feature type="signal peptide" evidence="12">
    <location>
        <begin position="1"/>
        <end position="21"/>
    </location>
</feature>
<dbReference type="SUPFAM" id="SSF48726">
    <property type="entry name" value="Immunoglobulin"/>
    <property type="match status" value="3"/>
</dbReference>
<dbReference type="InterPro" id="IPR050412">
    <property type="entry name" value="Ig-like_Receptors_ImmuneReg"/>
</dbReference>
<dbReference type="GO" id="GO:0032396">
    <property type="term" value="F:inhibitory MHC class I receptor activity"/>
    <property type="evidence" value="ECO:0007669"/>
    <property type="project" value="TreeGrafter"/>
</dbReference>
<comment type="subcellular location">
    <subcellularLocation>
        <location evidence="1">Cell membrane</location>
        <topology evidence="1">Single-pass membrane protein</topology>
    </subcellularLocation>
</comment>
<evidence type="ECO:0000256" key="2">
    <source>
        <dbReference type="ARBA" id="ARBA00022475"/>
    </source>
</evidence>
<dbReference type="PANTHER" id="PTHR11738">
    <property type="entry name" value="MHC CLASS I NK CELL RECEPTOR"/>
    <property type="match status" value="1"/>
</dbReference>
<dbReference type="InterPro" id="IPR036179">
    <property type="entry name" value="Ig-like_dom_sf"/>
</dbReference>
<keyword evidence="9" id="KW-0325">Glycoprotein</keyword>
<protein>
    <recommendedName>
        <fullName evidence="13">Ig-like domain-containing protein</fullName>
    </recommendedName>
</protein>
<keyword evidence="2" id="KW-1003">Cell membrane</keyword>
<evidence type="ECO:0000256" key="3">
    <source>
        <dbReference type="ARBA" id="ARBA00022692"/>
    </source>
</evidence>
<feature type="region of interest" description="Disordered" evidence="11">
    <location>
        <begin position="57"/>
        <end position="76"/>
    </location>
</feature>
<feature type="chain" id="PRO_5034649757" description="Ig-like domain-containing protein" evidence="12">
    <location>
        <begin position="22"/>
        <end position="453"/>
    </location>
</feature>
<dbReference type="SMART" id="SM00408">
    <property type="entry name" value="IGc2"/>
    <property type="match status" value="2"/>
</dbReference>
<dbReference type="SMART" id="SM00409">
    <property type="entry name" value="IG"/>
    <property type="match status" value="3"/>
</dbReference>
<dbReference type="InterPro" id="IPR007110">
    <property type="entry name" value="Ig-like_dom"/>
</dbReference>
<evidence type="ECO:0000256" key="7">
    <source>
        <dbReference type="ARBA" id="ARBA00023136"/>
    </source>
</evidence>
<evidence type="ECO:0000259" key="13">
    <source>
        <dbReference type="PROSITE" id="PS50835"/>
    </source>
</evidence>
<dbReference type="Pfam" id="PF13895">
    <property type="entry name" value="Ig_2"/>
    <property type="match status" value="1"/>
</dbReference>
<evidence type="ECO:0000256" key="9">
    <source>
        <dbReference type="ARBA" id="ARBA00023180"/>
    </source>
</evidence>
<accession>A0A8C0DP48</accession>
<evidence type="ECO:0000256" key="11">
    <source>
        <dbReference type="SAM" id="MobiDB-lite"/>
    </source>
</evidence>
<keyword evidence="3" id="KW-0812">Transmembrane</keyword>
<keyword evidence="10" id="KW-0393">Immunoglobulin domain</keyword>
<feature type="domain" description="Ig-like" evidence="13">
    <location>
        <begin position="218"/>
        <end position="312"/>
    </location>
</feature>
<dbReference type="GeneTree" id="ENSGT01100000263478"/>
<sequence length="453" mass="49085">MTPSLTALLCLASDVLPGTLPKPTIWAEPGSVIPWGSPVTIWCQGTLGAREFRLDKEGSSAPWDRQPPLEPRDKGKFSIPHMTQPYAGRYHCYYLSPTVWSERSDPLELVVTGVSGKPSLLTPQGPVVASGQSLTLQCRSDVGYDRFALSQEGGQALPQRPGRQPQAGLSQADFPLGPVTSTHGGRYRCYGGHSLSSAWSAPSDPLDVLVAGWFPDTPSLSVQPGPVVASGENVTLLCQSGSRTETFLLSKEGSARPPLRLRSKYRGRHIQAEFSMSPVTSAHSGTYRCYSSLSSNPYLLSNASAPLELVVSGEGPQPCPFRLSQLRALSPEMSEVVMNEGTQISSGWAWLAWSCWASGFCSFRLHTATEEPKMQPGAEHKREPCTVPSGGALDMTLCAQEVLEENLQHVLCELSDQGGRDTVWVQEKVWESLWRPGPRLTVVPSLPTSGDSR</sequence>